<keyword evidence="6 11" id="KW-0812">Transmembrane</keyword>
<evidence type="ECO:0000259" key="12">
    <source>
        <dbReference type="Pfam" id="PF12019"/>
    </source>
</evidence>
<keyword evidence="8 11" id="KW-0472">Membrane</keyword>
<keyword evidence="14" id="KW-1185">Reference proteome</keyword>
<evidence type="ECO:0000256" key="2">
    <source>
        <dbReference type="ARBA" id="ARBA00021549"/>
    </source>
</evidence>
<gene>
    <name evidence="13" type="ORF">SAMN05216600_12712</name>
</gene>
<evidence type="ECO:0000256" key="7">
    <source>
        <dbReference type="ARBA" id="ARBA00022989"/>
    </source>
</evidence>
<dbReference type="Gene3D" id="3.55.40.10">
    <property type="entry name" value="minor pseudopilin epsh domain"/>
    <property type="match status" value="1"/>
</dbReference>
<comment type="caution">
    <text evidence="13">The sequence shown here is derived from an EMBL/GenBank/DDBJ whole genome shotgun (WGS) entry which is preliminary data.</text>
</comment>
<protein>
    <recommendedName>
        <fullName evidence="2">Type II secretion system protein H</fullName>
    </recommendedName>
    <alternativeName>
        <fullName evidence="10">General secretion pathway protein H</fullName>
    </alternativeName>
</protein>
<comment type="similarity">
    <text evidence="9">Belongs to the GSP H family.</text>
</comment>
<keyword evidence="5" id="KW-0997">Cell inner membrane</keyword>
<evidence type="ECO:0000313" key="13">
    <source>
        <dbReference type="EMBL" id="SER39479.1"/>
    </source>
</evidence>
<dbReference type="Pfam" id="PF07963">
    <property type="entry name" value="N_methyl"/>
    <property type="match status" value="1"/>
</dbReference>
<dbReference type="NCBIfam" id="TIGR02532">
    <property type="entry name" value="IV_pilin_GFxxxE"/>
    <property type="match status" value="1"/>
</dbReference>
<sequence>MPRFHRTVRGFTLVELLVVLVILGCVVGLVVLSTGLASPERALRNEAERLAGLIGVVSEEAVLDNRDYGIRFEAQAYQVLRHDPQQQRWQALGQDLHRLPAWAVLSVELEGETLRLAGDEERSESEEDLQPQLVLLSSGELSPFRLLLAEQRRGGARLRLSSDGFRLPVVERVDAGSRL</sequence>
<evidence type="ECO:0000313" key="14">
    <source>
        <dbReference type="Proteomes" id="UP000198512"/>
    </source>
</evidence>
<evidence type="ECO:0000256" key="8">
    <source>
        <dbReference type="ARBA" id="ARBA00023136"/>
    </source>
</evidence>
<evidence type="ECO:0000256" key="1">
    <source>
        <dbReference type="ARBA" id="ARBA00004377"/>
    </source>
</evidence>
<dbReference type="InterPro" id="IPR012902">
    <property type="entry name" value="N_methyl_site"/>
</dbReference>
<keyword evidence="3" id="KW-1003">Cell membrane</keyword>
<reference evidence="13 14" key="1">
    <citation type="submission" date="2016-10" db="EMBL/GenBank/DDBJ databases">
        <authorList>
            <person name="Varghese N."/>
            <person name="Submissions S."/>
        </authorList>
    </citation>
    <scope>NUCLEOTIDE SEQUENCE [LARGE SCALE GENOMIC DNA]</scope>
    <source>
        <strain evidence="13 14">CIP 109853</strain>
    </source>
</reference>
<dbReference type="InterPro" id="IPR022346">
    <property type="entry name" value="T2SS_GspH"/>
</dbReference>
<comment type="subcellular location">
    <subcellularLocation>
        <location evidence="1">Cell inner membrane</location>
        <topology evidence="1">Single-pass membrane protein</topology>
    </subcellularLocation>
</comment>
<dbReference type="RefSeq" id="WP_069521730.1">
    <property type="nucleotide sequence ID" value="NZ_FOFP01000027.1"/>
</dbReference>
<keyword evidence="7 11" id="KW-1133">Transmembrane helix</keyword>
<evidence type="ECO:0000256" key="10">
    <source>
        <dbReference type="ARBA" id="ARBA00030775"/>
    </source>
</evidence>
<dbReference type="InterPro" id="IPR002416">
    <property type="entry name" value="T2SS_protein-GspH"/>
</dbReference>
<dbReference type="SUPFAM" id="SSF54523">
    <property type="entry name" value="Pili subunits"/>
    <property type="match status" value="1"/>
</dbReference>
<evidence type="ECO:0000256" key="4">
    <source>
        <dbReference type="ARBA" id="ARBA00022481"/>
    </source>
</evidence>
<feature type="transmembrane region" description="Helical" evidence="11">
    <location>
        <begin position="12"/>
        <end position="36"/>
    </location>
</feature>
<evidence type="ECO:0000256" key="5">
    <source>
        <dbReference type="ARBA" id="ARBA00022519"/>
    </source>
</evidence>
<accession>A0ABY1BQS3</accession>
<dbReference type="PRINTS" id="PR00885">
    <property type="entry name" value="BCTERIALGSPH"/>
</dbReference>
<dbReference type="InterPro" id="IPR049875">
    <property type="entry name" value="TypeII_GspH"/>
</dbReference>
<evidence type="ECO:0000256" key="3">
    <source>
        <dbReference type="ARBA" id="ARBA00022475"/>
    </source>
</evidence>
<evidence type="ECO:0000256" key="6">
    <source>
        <dbReference type="ARBA" id="ARBA00022692"/>
    </source>
</evidence>
<evidence type="ECO:0000256" key="11">
    <source>
        <dbReference type="SAM" id="Phobius"/>
    </source>
</evidence>
<feature type="domain" description="General secretion pathway GspH" evidence="12">
    <location>
        <begin position="46"/>
        <end position="164"/>
    </location>
</feature>
<organism evidence="13 14">
    <name type="scientific">Pseudomonas cuatrocienegasensis</name>
    <dbReference type="NCBI Taxonomy" id="543360"/>
    <lineage>
        <taxon>Bacteria</taxon>
        <taxon>Pseudomonadati</taxon>
        <taxon>Pseudomonadota</taxon>
        <taxon>Gammaproteobacteria</taxon>
        <taxon>Pseudomonadales</taxon>
        <taxon>Pseudomonadaceae</taxon>
        <taxon>Pseudomonas</taxon>
    </lineage>
</organism>
<dbReference type="NCBIfam" id="TIGR01708">
    <property type="entry name" value="typeII_sec_gspH"/>
    <property type="match status" value="1"/>
</dbReference>
<evidence type="ECO:0000256" key="9">
    <source>
        <dbReference type="ARBA" id="ARBA00025772"/>
    </source>
</evidence>
<proteinExistence type="inferred from homology"/>
<keyword evidence="4" id="KW-0488">Methylation</keyword>
<dbReference type="Pfam" id="PF12019">
    <property type="entry name" value="GspH"/>
    <property type="match status" value="1"/>
</dbReference>
<name>A0ABY1BQS3_9PSED</name>
<dbReference type="Proteomes" id="UP000198512">
    <property type="component" value="Unassembled WGS sequence"/>
</dbReference>
<dbReference type="EMBL" id="FOFP01000027">
    <property type="protein sequence ID" value="SER39479.1"/>
    <property type="molecule type" value="Genomic_DNA"/>
</dbReference>
<dbReference type="InterPro" id="IPR045584">
    <property type="entry name" value="Pilin-like"/>
</dbReference>